<evidence type="ECO:0000256" key="5">
    <source>
        <dbReference type="ARBA" id="ARBA00023284"/>
    </source>
</evidence>
<comment type="caution">
    <text evidence="8">The sequence shown here is derived from an EMBL/GenBank/DDBJ whole genome shotgun (WGS) entry which is preliminary data.</text>
</comment>
<sequence>MLSLVTAGVLLVVLSGCAGGDDLADQYRSGNQQNYVAGNGAILEIVPDDREDPVEFSGQLDSGSEVSSSDYEGEVLVVNFWYASCPPCRAEAADLEAVNAAFADQGVSFLGVNVRDDQAAAVAFAKKFGVTYPSLLDQEGQVLLAFSGVVAPNAVPTTLVLDREFRVAARILGQIPDRSILEGLIDRVLAEQP</sequence>
<keyword evidence="9" id="KW-1185">Reference proteome</keyword>
<dbReference type="PROSITE" id="PS51352">
    <property type="entry name" value="THIOREDOXIN_2"/>
    <property type="match status" value="1"/>
</dbReference>
<dbReference type="InterPro" id="IPR013740">
    <property type="entry name" value="Redoxin"/>
</dbReference>
<dbReference type="GO" id="GO:0030313">
    <property type="term" value="C:cell envelope"/>
    <property type="evidence" value="ECO:0007669"/>
    <property type="project" value="UniProtKB-SubCell"/>
</dbReference>
<name>A0A2V1HSC6_9MICO</name>
<keyword evidence="3" id="KW-0735">Signal-anchor</keyword>
<dbReference type="EMBL" id="QEOP01000006">
    <property type="protein sequence ID" value="PVZ93217.1"/>
    <property type="molecule type" value="Genomic_DNA"/>
</dbReference>
<dbReference type="GO" id="GO:0016491">
    <property type="term" value="F:oxidoreductase activity"/>
    <property type="evidence" value="ECO:0007669"/>
    <property type="project" value="InterPro"/>
</dbReference>
<keyword evidence="2" id="KW-0201">Cytochrome c-type biogenesis</keyword>
<dbReference type="Gene3D" id="3.40.30.10">
    <property type="entry name" value="Glutaredoxin"/>
    <property type="match status" value="1"/>
</dbReference>
<evidence type="ECO:0000256" key="6">
    <source>
        <dbReference type="SAM" id="SignalP"/>
    </source>
</evidence>
<protein>
    <submittedName>
        <fullName evidence="8">Alkyl hydroperoxide reductase</fullName>
    </submittedName>
</protein>
<evidence type="ECO:0000256" key="4">
    <source>
        <dbReference type="ARBA" id="ARBA00023157"/>
    </source>
</evidence>
<reference evidence="8 9" key="1">
    <citation type="submission" date="2018-05" db="EMBL/GenBank/DDBJ databases">
        <title>Amnibacterium sp. M8JJ-5, whole genome shotgun sequence.</title>
        <authorList>
            <person name="Tuo L."/>
        </authorList>
    </citation>
    <scope>NUCLEOTIDE SEQUENCE [LARGE SCALE GENOMIC DNA]</scope>
    <source>
        <strain evidence="8 9">M8JJ-5</strain>
    </source>
</reference>
<keyword evidence="4" id="KW-1015">Disulfide bond</keyword>
<accession>A0A2V1HSC6</accession>
<keyword evidence="3" id="KW-0812">Transmembrane</keyword>
<comment type="subcellular location">
    <subcellularLocation>
        <location evidence="1">Cell envelope</location>
    </subcellularLocation>
</comment>
<dbReference type="OrthoDB" id="9796554at2"/>
<dbReference type="Pfam" id="PF08534">
    <property type="entry name" value="Redoxin"/>
    <property type="match status" value="1"/>
</dbReference>
<evidence type="ECO:0000256" key="3">
    <source>
        <dbReference type="ARBA" id="ARBA00022968"/>
    </source>
</evidence>
<dbReference type="AlphaFoldDB" id="A0A2V1HSC6"/>
<gene>
    <name evidence="8" type="ORF">DDQ50_16895</name>
</gene>
<dbReference type="InterPro" id="IPR013766">
    <property type="entry name" value="Thioredoxin_domain"/>
</dbReference>
<dbReference type="SUPFAM" id="SSF52833">
    <property type="entry name" value="Thioredoxin-like"/>
    <property type="match status" value="1"/>
</dbReference>
<dbReference type="InterPro" id="IPR036249">
    <property type="entry name" value="Thioredoxin-like_sf"/>
</dbReference>
<feature type="signal peptide" evidence="6">
    <location>
        <begin position="1"/>
        <end position="18"/>
    </location>
</feature>
<evidence type="ECO:0000259" key="7">
    <source>
        <dbReference type="PROSITE" id="PS51352"/>
    </source>
</evidence>
<evidence type="ECO:0000313" key="8">
    <source>
        <dbReference type="EMBL" id="PVZ93217.1"/>
    </source>
</evidence>
<organism evidence="8 9">
    <name type="scientific">Amnibacterium flavum</name>
    <dbReference type="NCBI Taxonomy" id="2173173"/>
    <lineage>
        <taxon>Bacteria</taxon>
        <taxon>Bacillati</taxon>
        <taxon>Actinomycetota</taxon>
        <taxon>Actinomycetes</taxon>
        <taxon>Micrococcales</taxon>
        <taxon>Microbacteriaceae</taxon>
        <taxon>Amnibacterium</taxon>
    </lineage>
</organism>
<proteinExistence type="predicted"/>
<evidence type="ECO:0000256" key="1">
    <source>
        <dbReference type="ARBA" id="ARBA00004196"/>
    </source>
</evidence>
<dbReference type="InterPro" id="IPR050553">
    <property type="entry name" value="Thioredoxin_ResA/DsbE_sf"/>
</dbReference>
<dbReference type="PANTHER" id="PTHR42852:SF6">
    <property type="entry name" value="THIOL:DISULFIDE INTERCHANGE PROTEIN DSBE"/>
    <property type="match status" value="1"/>
</dbReference>
<keyword evidence="6" id="KW-0732">Signal</keyword>
<feature type="chain" id="PRO_5039079307" evidence="6">
    <location>
        <begin position="19"/>
        <end position="193"/>
    </location>
</feature>
<evidence type="ECO:0000313" key="9">
    <source>
        <dbReference type="Proteomes" id="UP000244893"/>
    </source>
</evidence>
<dbReference type="PANTHER" id="PTHR42852">
    <property type="entry name" value="THIOL:DISULFIDE INTERCHANGE PROTEIN DSBE"/>
    <property type="match status" value="1"/>
</dbReference>
<keyword evidence="5" id="KW-0676">Redox-active center</keyword>
<feature type="domain" description="Thioredoxin" evidence="7">
    <location>
        <begin position="40"/>
        <end position="190"/>
    </location>
</feature>
<dbReference type="CDD" id="cd02966">
    <property type="entry name" value="TlpA_like_family"/>
    <property type="match status" value="1"/>
</dbReference>
<dbReference type="Proteomes" id="UP000244893">
    <property type="component" value="Unassembled WGS sequence"/>
</dbReference>
<evidence type="ECO:0000256" key="2">
    <source>
        <dbReference type="ARBA" id="ARBA00022748"/>
    </source>
</evidence>
<dbReference type="GO" id="GO:0017004">
    <property type="term" value="P:cytochrome complex assembly"/>
    <property type="evidence" value="ECO:0007669"/>
    <property type="project" value="UniProtKB-KW"/>
</dbReference>